<dbReference type="Proteomes" id="UP000297065">
    <property type="component" value="Chromosome"/>
</dbReference>
<dbReference type="RefSeq" id="WP_136398905.1">
    <property type="nucleotide sequence ID" value="NZ_CP036295.1"/>
</dbReference>
<sequence length="665" mass="75773">MKYSIHNITEKRDLLPDVISLGDSQKKTLGFLPENAFEDYAARGNIIVAVSESNEVLGYVLFAQKQNLVCRLAHVCVRPDARRQGIAEELISHLKQHTSHMNRITVRCRRDYGIDVFWEKNGFIARAETAGRGSKETTLTIWELALQPTLLSLMPDSVKIFVVLDLNVLIAAKLENDIVSESLLTFTYSDEIDYRISRYSFNEVNRSSDKIKRQHTRDLLNSFSVVDKCQNHELTESVVAIVGEKHRYDANQIASAIYNRAYSFITNDTKIISHSDEIARKFGIHLYTPTEFVVNYCNDQGKDLYYPAYLPQSEIQFRPIGEYRHSNLFRKYKASGERKHEFKAKTTINPALISEYSLLRICIDGDEVGILISSMKGQQLVIQFLRLKQFANHLHTISIHIIEKILLNAVEMGATEIVVTDNDCGELVVSALLKAAFQQTNKGLVKPVEKGLITPQQAFNRLGINAVDDEMLSAQSLFAVERILWPAKIQGLDIPTYIVPIQPQWAKQLITAKDFQGLLFGTPEHILQTRRVYYRHSKGTMINQPARIVWYVSQNKHPGPNKCAVGISLIDEVDIAPVKNLFPRYERFGVYSWKNILETAGGDPHKEMMAISFSKTEVFKTPVPLKKLAEIIAESEVRKLLTVSPYRIESKTFEMIYQLGFRDVR</sequence>
<dbReference type="Gene3D" id="3.40.630.30">
    <property type="match status" value="1"/>
</dbReference>
<keyword evidence="2" id="KW-0808">Transferase</keyword>
<evidence type="ECO:0000313" key="3">
    <source>
        <dbReference type="Proteomes" id="UP000297065"/>
    </source>
</evidence>
<dbReference type="Pfam" id="PF13673">
    <property type="entry name" value="Acetyltransf_10"/>
    <property type="match status" value="1"/>
</dbReference>
<feature type="domain" description="N-acetyltransferase" evidence="1">
    <location>
        <begin position="3"/>
        <end position="147"/>
    </location>
</feature>
<name>A0A4P7UFG1_DESDE</name>
<dbReference type="EMBL" id="CP036295">
    <property type="protein sequence ID" value="QCC84673.1"/>
    <property type="molecule type" value="Genomic_DNA"/>
</dbReference>
<dbReference type="PROSITE" id="PS51186">
    <property type="entry name" value="GNAT"/>
    <property type="match status" value="1"/>
</dbReference>
<dbReference type="AlphaFoldDB" id="A0A4P7UFG1"/>
<dbReference type="OrthoDB" id="7058170at2"/>
<evidence type="ECO:0000259" key="1">
    <source>
        <dbReference type="PROSITE" id="PS51186"/>
    </source>
</evidence>
<dbReference type="InterPro" id="IPR016181">
    <property type="entry name" value="Acyl_CoA_acyltransferase"/>
</dbReference>
<evidence type="ECO:0000313" key="2">
    <source>
        <dbReference type="EMBL" id="QCC84673.1"/>
    </source>
</evidence>
<dbReference type="GO" id="GO:0016747">
    <property type="term" value="F:acyltransferase activity, transferring groups other than amino-acyl groups"/>
    <property type="evidence" value="ECO:0007669"/>
    <property type="project" value="InterPro"/>
</dbReference>
<proteinExistence type="predicted"/>
<dbReference type="SUPFAM" id="SSF55729">
    <property type="entry name" value="Acyl-CoA N-acyltransferases (Nat)"/>
    <property type="match status" value="1"/>
</dbReference>
<dbReference type="InterPro" id="IPR000182">
    <property type="entry name" value="GNAT_dom"/>
</dbReference>
<protein>
    <submittedName>
        <fullName evidence="2">N-acetyltransferase</fullName>
    </submittedName>
</protein>
<dbReference type="CDD" id="cd04301">
    <property type="entry name" value="NAT_SF"/>
    <property type="match status" value="1"/>
</dbReference>
<organism evidence="2 3">
    <name type="scientific">Desulfovibrio desulfuricans</name>
    <dbReference type="NCBI Taxonomy" id="876"/>
    <lineage>
        <taxon>Bacteria</taxon>
        <taxon>Pseudomonadati</taxon>
        <taxon>Thermodesulfobacteriota</taxon>
        <taxon>Desulfovibrionia</taxon>
        <taxon>Desulfovibrionales</taxon>
        <taxon>Desulfovibrionaceae</taxon>
        <taxon>Desulfovibrio</taxon>
    </lineage>
</organism>
<gene>
    <name evidence="2" type="ORF">DDIC_02030</name>
</gene>
<accession>A0A4P7UFG1</accession>
<reference evidence="2 3" key="1">
    <citation type="submission" date="2019-02" db="EMBL/GenBank/DDBJ databases">
        <title>Complete Genome Sequence of Desulfovibrio desulfuricans IC1, a Sulfonate Utilizing Anaerobe.</title>
        <authorList>
            <person name="Day L.A."/>
            <person name="De Leon K.B."/>
            <person name="Wall J.D."/>
        </authorList>
    </citation>
    <scope>NUCLEOTIDE SEQUENCE [LARGE SCALE GENOMIC DNA]</scope>
    <source>
        <strain evidence="2 3">IC1</strain>
    </source>
</reference>